<reference evidence="4" key="2">
    <citation type="submission" date="2013-11" db="EMBL/GenBank/DDBJ databases">
        <title>Draft genome sequence of Anaerostipes caccae (DSM 14662).</title>
        <authorList>
            <person name="Sudarsanam P."/>
            <person name="Ley R."/>
            <person name="Guruge J."/>
            <person name="Turnbaugh P.J."/>
            <person name="Mahowald M."/>
            <person name="Liep D."/>
            <person name="Gordon J."/>
        </authorList>
    </citation>
    <scope>NUCLEOTIDE SEQUENCE</scope>
    <source>
        <strain evidence="4">DSM 14662</strain>
    </source>
</reference>
<comment type="function">
    <text evidence="2">May be involved in the formation or repair of [Fe-S] clusters present in iron-sulfur proteins.</text>
</comment>
<dbReference type="HOGENOM" id="CLU_060555_4_0_9"/>
<dbReference type="SUPFAM" id="SSF117916">
    <property type="entry name" value="Fe-S cluster assembly (FSCA) domain-like"/>
    <property type="match status" value="1"/>
</dbReference>
<dbReference type="InterPro" id="IPR001075">
    <property type="entry name" value="NIF_FeS_clus_asmbl_NifU_C"/>
</dbReference>
<protein>
    <submittedName>
        <fullName evidence="4">NifU-like protein</fullName>
    </submittedName>
</protein>
<dbReference type="GO" id="GO:0005506">
    <property type="term" value="F:iron ion binding"/>
    <property type="evidence" value="ECO:0007669"/>
    <property type="project" value="InterPro"/>
</dbReference>
<dbReference type="Proteomes" id="UP000004935">
    <property type="component" value="Unassembled WGS sequence"/>
</dbReference>
<evidence type="ECO:0000256" key="1">
    <source>
        <dbReference type="ARBA" id="ARBA00006420"/>
    </source>
</evidence>
<dbReference type="GO" id="GO:0051536">
    <property type="term" value="F:iron-sulfur cluster binding"/>
    <property type="evidence" value="ECO:0007669"/>
    <property type="project" value="InterPro"/>
</dbReference>
<evidence type="ECO:0000259" key="3">
    <source>
        <dbReference type="Pfam" id="PF01106"/>
    </source>
</evidence>
<evidence type="ECO:0000313" key="4">
    <source>
        <dbReference type="EMBL" id="EDR96746.1"/>
    </source>
</evidence>
<dbReference type="PANTHER" id="PTHR11178:SF25">
    <property type="entry name" value="NIFU-LIKE PROTEIN 3, CHLOROPLASTIC"/>
    <property type="match status" value="1"/>
</dbReference>
<dbReference type="GO" id="GO:0016226">
    <property type="term" value="P:iron-sulfur cluster assembly"/>
    <property type="evidence" value="ECO:0007669"/>
    <property type="project" value="InterPro"/>
</dbReference>
<dbReference type="eggNOG" id="COG0694">
    <property type="taxonomic scope" value="Bacteria"/>
</dbReference>
<organism evidence="4 5">
    <name type="scientific">Anaerostipes caccae (strain DSM 14662 / CCUG 47493 / JCM 13470 / NCIMB 13811 / L1-92)</name>
    <dbReference type="NCBI Taxonomy" id="411490"/>
    <lineage>
        <taxon>Bacteria</taxon>
        <taxon>Bacillati</taxon>
        <taxon>Bacillota</taxon>
        <taxon>Clostridia</taxon>
        <taxon>Lachnospirales</taxon>
        <taxon>Lachnospiraceae</taxon>
        <taxon>Anaerostipes</taxon>
    </lineage>
</organism>
<proteinExistence type="inferred from homology"/>
<feature type="domain" description="NIF system FeS cluster assembly NifU C-terminal" evidence="3">
    <location>
        <begin position="22"/>
        <end position="88"/>
    </location>
</feature>
<dbReference type="InterPro" id="IPR034904">
    <property type="entry name" value="FSCA_dom_sf"/>
</dbReference>
<dbReference type="Gene3D" id="3.30.300.130">
    <property type="entry name" value="Fe-S cluster assembly (FSCA)"/>
    <property type="match status" value="1"/>
</dbReference>
<dbReference type="EMBL" id="ABAX03000018">
    <property type="protein sequence ID" value="EDR96746.1"/>
    <property type="molecule type" value="Genomic_DNA"/>
</dbReference>
<comment type="caution">
    <text evidence="4">The sequence shown here is derived from an EMBL/GenBank/DDBJ whole genome shotgun (WGS) entry which is preliminary data.</text>
</comment>
<keyword evidence="5" id="KW-1185">Reference proteome</keyword>
<reference evidence="4" key="1">
    <citation type="submission" date="2007-11" db="EMBL/GenBank/DDBJ databases">
        <authorList>
            <person name="Fulton L."/>
            <person name="Clifton S."/>
            <person name="Fulton B."/>
            <person name="Xu J."/>
            <person name="Minx P."/>
            <person name="Pepin K.H."/>
            <person name="Johnson M."/>
            <person name="Thiruvilangam P."/>
            <person name="Bhonagiri V."/>
            <person name="Nash W.E."/>
            <person name="Mardis E.R."/>
            <person name="Wilson R.K."/>
        </authorList>
    </citation>
    <scope>NUCLEOTIDE SEQUENCE [LARGE SCALE GENOMIC DNA]</scope>
    <source>
        <strain evidence="4">DSM 14662</strain>
    </source>
</reference>
<sequence length="116" mass="12949">MPVGMVFAIYKYQEVIVMLREIEKVLEEDVRPYLLEHEGNVRISEYKEGILKVRLTGQCCGCPSAALTTEELIAEAVKKKIPEVKDVVLVNEVSDDLIEMAKKLMSHSGKQGVPCG</sequence>
<comment type="similarity">
    <text evidence="1">Belongs to the NifU family.</text>
</comment>
<name>B0MGI6_ANACD</name>
<dbReference type="STRING" id="411490.ANACAC_02699"/>
<dbReference type="Pfam" id="PF01106">
    <property type="entry name" value="NifU"/>
    <property type="match status" value="1"/>
</dbReference>
<evidence type="ECO:0000313" key="5">
    <source>
        <dbReference type="Proteomes" id="UP000004935"/>
    </source>
</evidence>
<dbReference type="AlphaFoldDB" id="B0MGI6"/>
<gene>
    <name evidence="4" type="ORF">ANACAC_02699</name>
</gene>
<evidence type="ECO:0000256" key="2">
    <source>
        <dbReference type="ARBA" id="ARBA00049958"/>
    </source>
</evidence>
<dbReference type="PANTHER" id="PTHR11178">
    <property type="entry name" value="IRON-SULFUR CLUSTER SCAFFOLD PROTEIN NFU-RELATED"/>
    <property type="match status" value="1"/>
</dbReference>
<accession>B0MGI6</accession>